<keyword evidence="2" id="KW-1185">Reference proteome</keyword>
<sequence>MAQSTMSMKVTKAPFEEKFVHLYKEIFSGRSPIHAKKDSGLHGHAAVTRFWDELLLLKVNESFLTQCIANLSEAQLNSGMKLVLNELFGTCSLYLDDENFIRVAHSLETLIILFQEIFKKRFTEQGFTIITLIAGSVENADLFFMRLIGRVANLLQRDDVPIPVKSLCLRLYITILTTTDNVNTNVIASYLFQNNIFNAILAAMSVKLAGDRRILELDAALVLILLLLWREGPNVYSEILSVASSPVVPLFLTAHSLMKSIETVIPQATSDSSLQFWSLTSSVYNMLGSVFGINMAVSDKHKGNAIAATPGDEDEFWLCSTSGIVLYYFLVYNFPLVKSTQLWPSINESLREVPGSFPQSASSSWLQLLKTFISLCSMIFPQLSTAEAKEILQAKCCLNILRCILESREALEFLALSNSEDYSFKDMSKGISGIPQIIPSSSVLCVILDNALSILHVEPNSFMDPDLFNRAVMLVPIIFNSLKLRGWQLSEHRTRWLRLWNGLMKICVWAENKNNSHRPGAIDLIEIVLGVLESCLGGSQDLFSVPEVSEQLHAVMMCHMGTLESLMERATSPTFNPAINLSNLNAVKSQYEIQIAAMGIRGNPTYEQALQAVQKKGMLSLKLKAKHAGPTHAYVEGTVELRCLINTARSLVALHRKRTSMRPPRLEEAFVSPNVSA</sequence>
<dbReference type="AlphaFoldDB" id="A0A8T2QZT5"/>
<accession>A0A8T2QZT5</accession>
<evidence type="ECO:0000313" key="2">
    <source>
        <dbReference type="Proteomes" id="UP000825935"/>
    </source>
</evidence>
<dbReference type="EMBL" id="CM035436">
    <property type="protein sequence ID" value="KAH7288844.1"/>
    <property type="molecule type" value="Genomic_DNA"/>
</dbReference>
<organism evidence="1 2">
    <name type="scientific">Ceratopteris richardii</name>
    <name type="common">Triangle waterfern</name>
    <dbReference type="NCBI Taxonomy" id="49495"/>
    <lineage>
        <taxon>Eukaryota</taxon>
        <taxon>Viridiplantae</taxon>
        <taxon>Streptophyta</taxon>
        <taxon>Embryophyta</taxon>
        <taxon>Tracheophyta</taxon>
        <taxon>Polypodiopsida</taxon>
        <taxon>Polypodiidae</taxon>
        <taxon>Polypodiales</taxon>
        <taxon>Pteridineae</taxon>
        <taxon>Pteridaceae</taxon>
        <taxon>Parkerioideae</taxon>
        <taxon>Ceratopteris</taxon>
    </lineage>
</organism>
<dbReference type="EMBL" id="CM035436">
    <property type="protein sequence ID" value="KAH7288846.1"/>
    <property type="molecule type" value="Genomic_DNA"/>
</dbReference>
<protein>
    <submittedName>
        <fullName evidence="1">Uncharacterized protein</fullName>
    </submittedName>
</protein>
<reference evidence="1" key="1">
    <citation type="submission" date="2021-08" db="EMBL/GenBank/DDBJ databases">
        <title>WGS assembly of Ceratopteris richardii.</title>
        <authorList>
            <person name="Marchant D.B."/>
            <person name="Chen G."/>
            <person name="Jenkins J."/>
            <person name="Shu S."/>
            <person name="Leebens-Mack J."/>
            <person name="Grimwood J."/>
            <person name="Schmutz J."/>
            <person name="Soltis P."/>
            <person name="Soltis D."/>
            <person name="Chen Z.-H."/>
        </authorList>
    </citation>
    <scope>NUCLEOTIDE SEQUENCE</scope>
    <source>
        <strain evidence="1">Whitten #5841</strain>
        <tissue evidence="1">Leaf</tissue>
    </source>
</reference>
<dbReference type="OMA" id="VHICEIS"/>
<comment type="caution">
    <text evidence="1">The sequence shown here is derived from an EMBL/GenBank/DDBJ whole genome shotgun (WGS) entry which is preliminary data.</text>
</comment>
<gene>
    <name evidence="1" type="ORF">KP509_31G046400</name>
</gene>
<dbReference type="Proteomes" id="UP000825935">
    <property type="component" value="Chromosome 31"/>
</dbReference>
<dbReference type="InterPro" id="IPR039868">
    <property type="entry name" value="ARMD3-like"/>
</dbReference>
<dbReference type="PANTHER" id="PTHR13608">
    <property type="entry name" value="ARMADILLO-LIKE HELICAL DOMAIN-CONTAINING PROTEIN 3"/>
    <property type="match status" value="1"/>
</dbReference>
<dbReference type="EMBL" id="CM035436">
    <property type="protein sequence ID" value="KAH7288843.1"/>
    <property type="molecule type" value="Genomic_DNA"/>
</dbReference>
<dbReference type="EMBL" id="CM035436">
    <property type="protein sequence ID" value="KAH7288847.1"/>
    <property type="molecule type" value="Genomic_DNA"/>
</dbReference>
<dbReference type="EMBL" id="CM035436">
    <property type="protein sequence ID" value="KAH7288845.1"/>
    <property type="molecule type" value="Genomic_DNA"/>
</dbReference>
<dbReference type="PANTHER" id="PTHR13608:SF3">
    <property type="entry name" value="ARMADILLO-LIKE HELICAL DOMAIN-CONTAINING PROTEIN 3"/>
    <property type="match status" value="1"/>
</dbReference>
<dbReference type="EMBL" id="CM035436">
    <property type="protein sequence ID" value="KAH7288848.1"/>
    <property type="molecule type" value="Genomic_DNA"/>
</dbReference>
<dbReference type="EMBL" id="CM035436">
    <property type="protein sequence ID" value="KAH7288849.1"/>
    <property type="molecule type" value="Genomic_DNA"/>
</dbReference>
<dbReference type="GO" id="GO:0005829">
    <property type="term" value="C:cytosol"/>
    <property type="evidence" value="ECO:0007669"/>
    <property type="project" value="TreeGrafter"/>
</dbReference>
<dbReference type="OrthoDB" id="2012278at2759"/>
<proteinExistence type="predicted"/>
<name>A0A8T2QZT5_CERRI</name>
<evidence type="ECO:0000313" key="1">
    <source>
        <dbReference type="EMBL" id="KAH7288843.1"/>
    </source>
</evidence>
<dbReference type="EMBL" id="CM035436">
    <property type="protein sequence ID" value="KAH7288842.1"/>
    <property type="molecule type" value="Genomic_DNA"/>
</dbReference>